<dbReference type="EMBL" id="GL378344">
    <property type="protein sequence ID" value="EFJ47462.1"/>
    <property type="molecule type" value="Genomic_DNA"/>
</dbReference>
<feature type="compositionally biased region" description="Pro residues" evidence="1">
    <location>
        <begin position="22"/>
        <end position="35"/>
    </location>
</feature>
<feature type="region of interest" description="Disordered" evidence="1">
    <location>
        <begin position="1"/>
        <end position="35"/>
    </location>
</feature>
<organism evidence="4">
    <name type="scientific">Volvox carteri f. nagariensis</name>
    <dbReference type="NCBI Taxonomy" id="3068"/>
    <lineage>
        <taxon>Eukaryota</taxon>
        <taxon>Viridiplantae</taxon>
        <taxon>Chlorophyta</taxon>
        <taxon>core chlorophytes</taxon>
        <taxon>Chlorophyceae</taxon>
        <taxon>CS clade</taxon>
        <taxon>Chlamydomonadales</taxon>
        <taxon>Volvocaceae</taxon>
        <taxon>Volvox</taxon>
    </lineage>
</organism>
<dbReference type="KEGG" id="vcn:VOLCADRAFT_91805"/>
<evidence type="ECO:0000259" key="2">
    <source>
        <dbReference type="Pfam" id="PF05548"/>
    </source>
</evidence>
<proteinExistence type="predicted"/>
<dbReference type="eggNOG" id="ENOG502QUGT">
    <property type="taxonomic scope" value="Eukaryota"/>
</dbReference>
<evidence type="ECO:0000313" key="3">
    <source>
        <dbReference type="EMBL" id="EFJ47462.1"/>
    </source>
</evidence>
<dbReference type="Proteomes" id="UP000001058">
    <property type="component" value="Unassembled WGS sequence"/>
</dbReference>
<protein>
    <recommendedName>
        <fullName evidence="2">Peptidase M11 gametolysin domain-containing protein</fullName>
    </recommendedName>
</protein>
<evidence type="ECO:0000313" key="4">
    <source>
        <dbReference type="Proteomes" id="UP000001058"/>
    </source>
</evidence>
<name>D8TY01_VOLCA</name>
<dbReference type="Pfam" id="PF05548">
    <property type="entry name" value="Peptidase_M11"/>
    <property type="match status" value="1"/>
</dbReference>
<dbReference type="InterPro" id="IPR008752">
    <property type="entry name" value="Peptidase_M11"/>
</dbReference>
<dbReference type="RefSeq" id="XP_002951286.1">
    <property type="nucleotide sequence ID" value="XM_002951240.1"/>
</dbReference>
<dbReference type="GeneID" id="9617061"/>
<evidence type="ECO:0000256" key="1">
    <source>
        <dbReference type="SAM" id="MobiDB-lite"/>
    </source>
</evidence>
<dbReference type="AlphaFoldDB" id="D8TY01"/>
<reference evidence="3 4" key="1">
    <citation type="journal article" date="2010" name="Science">
        <title>Genomic analysis of organismal complexity in the multicellular green alga Volvox carteri.</title>
        <authorList>
            <person name="Prochnik S.E."/>
            <person name="Umen J."/>
            <person name="Nedelcu A.M."/>
            <person name="Hallmann A."/>
            <person name="Miller S.M."/>
            <person name="Nishii I."/>
            <person name="Ferris P."/>
            <person name="Kuo A."/>
            <person name="Mitros T."/>
            <person name="Fritz-Laylin L.K."/>
            <person name="Hellsten U."/>
            <person name="Chapman J."/>
            <person name="Simakov O."/>
            <person name="Rensing S.A."/>
            <person name="Terry A."/>
            <person name="Pangilinan J."/>
            <person name="Kapitonov V."/>
            <person name="Jurka J."/>
            <person name="Salamov A."/>
            <person name="Shapiro H."/>
            <person name="Schmutz J."/>
            <person name="Grimwood J."/>
            <person name="Lindquist E."/>
            <person name="Lucas S."/>
            <person name="Grigoriev I.V."/>
            <person name="Schmitt R."/>
            <person name="Kirk D."/>
            <person name="Rokhsar D.S."/>
        </authorList>
    </citation>
    <scope>NUCLEOTIDE SEQUENCE [LARGE SCALE GENOMIC DNA]</scope>
    <source>
        <strain evidence="4">f. Nagariensis / Eve</strain>
    </source>
</reference>
<gene>
    <name evidence="3" type="ORF">VOLCADRAFT_91805</name>
</gene>
<sequence>MAGTGAVPTAKPPSVLSSPSPTKMPPPRPPPPQPPAIARTLQGRLVRWMTYPNPSGGLWMLNTIDGTSYRLPAQPVDSATGVLIAAGASVTLTCYASSTQRNVCLSIANARAPFVAASTQSTANAALRVLVMVVSISTSSLSCPARPAGTTVQDVQNAFLAPNGSAEFFRNCSYGQMVLDRQALKVVSTVVPCSASFLSCDEDAIANATLSNLPAGIQPEMFTHFVHVMPKDFLSICGYFVRAELLGSRSWLTADLPNQGIHFSASRHDAKKYTPSGLILAEGKGIFDKGSVMQGLLINYGLYPAYSGGELFNDSSTAMGDGRSCPSAPELSSLGWATPLAQLNSSNFREKVYQPYTLRATYLGPAKVMIKIQPDWLKSYTKNLYLALRVKAAGDLDLNDQFSGKLNIHEVNKNIDNLPVATSDNPERSFLQVVGPRSFAILSEYNMIILVGDLVDSGTAIFLKICRFTFGSYECVDSPP</sequence>
<keyword evidence="4" id="KW-1185">Reference proteome</keyword>
<accession>D8TY01</accession>
<feature type="domain" description="Peptidase M11 gametolysin" evidence="2">
    <location>
        <begin position="128"/>
        <end position="430"/>
    </location>
</feature>
<dbReference type="InParanoid" id="D8TY01"/>